<feature type="transmembrane region" description="Helical" evidence="7">
    <location>
        <begin position="84"/>
        <end position="109"/>
    </location>
</feature>
<keyword evidence="2 7" id="KW-0813">Transport</keyword>
<evidence type="ECO:0000256" key="6">
    <source>
        <dbReference type="ARBA" id="ARBA00023136"/>
    </source>
</evidence>
<dbReference type="EMBL" id="MKIO01000020">
    <property type="protein sequence ID" value="OLP57079.1"/>
    <property type="molecule type" value="Genomic_DNA"/>
</dbReference>
<dbReference type="AlphaFoldDB" id="A0A1Q9ANV9"/>
<proteinExistence type="inferred from homology"/>
<organism evidence="9 10">
    <name type="scientific">Xaviernesmea rhizosphaerae</name>
    <dbReference type="NCBI Taxonomy" id="1672749"/>
    <lineage>
        <taxon>Bacteria</taxon>
        <taxon>Pseudomonadati</taxon>
        <taxon>Pseudomonadota</taxon>
        <taxon>Alphaproteobacteria</taxon>
        <taxon>Hyphomicrobiales</taxon>
        <taxon>Rhizobiaceae</taxon>
        <taxon>Rhizobium/Agrobacterium group</taxon>
        <taxon>Xaviernesmea</taxon>
    </lineage>
</organism>
<accession>A0A1Q9ANV9</accession>
<sequence>MTVPAQTTIGPRPPRRRLPLSVVLGLALAAIIILAALFSAYLAPFDPTRMAVGPRLAAPSAKYPFGTDEFGRDLFSRVLIGGRLSLGIGVSAVAFGLVIGGLAGLMAAFSGRAVEAVMLRLIDILYSFPDTLIALALVAFLGPGIENATLAIAISLVPFYARLTYGLAAAERAKPYIEAARLAGIGTNRLVRVHVMPNIGQSLIVMGTLGFSSAILSAAGLSFLGLGVQPPSPEWGAILASGRNYITKAPWILIFPGAAICLTVLSFNLIGDSLRDFVDPRRKGLR</sequence>
<reference evidence="9 10" key="1">
    <citation type="submission" date="2016-09" db="EMBL/GenBank/DDBJ databases">
        <title>Rhizobium sp. nov., a novel species isolated from the rice rhizosphere.</title>
        <authorList>
            <person name="Zhao J."/>
            <person name="Zhang X."/>
        </authorList>
    </citation>
    <scope>NUCLEOTIDE SEQUENCE [LARGE SCALE GENOMIC DNA]</scope>
    <source>
        <strain evidence="9 10">MH17</strain>
    </source>
</reference>
<dbReference type="Gene3D" id="1.10.3720.10">
    <property type="entry name" value="MetI-like"/>
    <property type="match status" value="1"/>
</dbReference>
<keyword evidence="3" id="KW-1003">Cell membrane</keyword>
<evidence type="ECO:0000256" key="7">
    <source>
        <dbReference type="RuleBase" id="RU363032"/>
    </source>
</evidence>
<comment type="similarity">
    <text evidence="7">Belongs to the binding-protein-dependent transport system permease family.</text>
</comment>
<dbReference type="STRING" id="1672749.BJF92_21520"/>
<comment type="subcellular location">
    <subcellularLocation>
        <location evidence="1 7">Cell membrane</location>
        <topology evidence="1 7">Multi-pass membrane protein</topology>
    </subcellularLocation>
</comment>
<evidence type="ECO:0000256" key="2">
    <source>
        <dbReference type="ARBA" id="ARBA00022448"/>
    </source>
</evidence>
<feature type="transmembrane region" description="Helical" evidence="7">
    <location>
        <begin position="148"/>
        <end position="168"/>
    </location>
</feature>
<dbReference type="OrthoDB" id="9766870at2"/>
<dbReference type="InterPro" id="IPR000515">
    <property type="entry name" value="MetI-like"/>
</dbReference>
<dbReference type="Pfam" id="PF00528">
    <property type="entry name" value="BPD_transp_1"/>
    <property type="match status" value="1"/>
</dbReference>
<keyword evidence="5 7" id="KW-1133">Transmembrane helix</keyword>
<feature type="transmembrane region" description="Helical" evidence="7">
    <location>
        <begin position="20"/>
        <end position="43"/>
    </location>
</feature>
<dbReference type="InterPro" id="IPR050366">
    <property type="entry name" value="BP-dependent_transpt_permease"/>
</dbReference>
<keyword evidence="4 7" id="KW-0812">Transmembrane</keyword>
<evidence type="ECO:0000259" key="8">
    <source>
        <dbReference type="PROSITE" id="PS50928"/>
    </source>
</evidence>
<evidence type="ECO:0000313" key="9">
    <source>
        <dbReference type="EMBL" id="OLP57079.1"/>
    </source>
</evidence>
<dbReference type="PROSITE" id="PS50928">
    <property type="entry name" value="ABC_TM1"/>
    <property type="match status" value="1"/>
</dbReference>
<evidence type="ECO:0000256" key="4">
    <source>
        <dbReference type="ARBA" id="ARBA00022692"/>
    </source>
</evidence>
<dbReference type="InterPro" id="IPR035906">
    <property type="entry name" value="MetI-like_sf"/>
</dbReference>
<dbReference type="GO" id="GO:0005886">
    <property type="term" value="C:plasma membrane"/>
    <property type="evidence" value="ECO:0007669"/>
    <property type="project" value="UniProtKB-SubCell"/>
</dbReference>
<gene>
    <name evidence="9" type="ORF">BJF92_21520</name>
</gene>
<evidence type="ECO:0000256" key="1">
    <source>
        <dbReference type="ARBA" id="ARBA00004651"/>
    </source>
</evidence>
<name>A0A1Q9ANV9_9HYPH</name>
<dbReference type="SUPFAM" id="SSF161098">
    <property type="entry name" value="MetI-like"/>
    <property type="match status" value="1"/>
</dbReference>
<dbReference type="RefSeq" id="WP_075633431.1">
    <property type="nucleotide sequence ID" value="NZ_MKIO01000020.1"/>
</dbReference>
<comment type="caution">
    <text evidence="9">The sequence shown here is derived from an EMBL/GenBank/DDBJ whole genome shotgun (WGS) entry which is preliminary data.</text>
</comment>
<dbReference type="GO" id="GO:0055085">
    <property type="term" value="P:transmembrane transport"/>
    <property type="evidence" value="ECO:0007669"/>
    <property type="project" value="InterPro"/>
</dbReference>
<feature type="transmembrane region" description="Helical" evidence="7">
    <location>
        <begin position="121"/>
        <end position="142"/>
    </location>
</feature>
<feature type="transmembrane region" description="Helical" evidence="7">
    <location>
        <begin position="249"/>
        <end position="271"/>
    </location>
</feature>
<dbReference type="PANTHER" id="PTHR43386">
    <property type="entry name" value="OLIGOPEPTIDE TRANSPORT SYSTEM PERMEASE PROTEIN APPC"/>
    <property type="match status" value="1"/>
</dbReference>
<evidence type="ECO:0000256" key="3">
    <source>
        <dbReference type="ARBA" id="ARBA00022475"/>
    </source>
</evidence>
<feature type="domain" description="ABC transmembrane type-1" evidence="8">
    <location>
        <begin position="82"/>
        <end position="271"/>
    </location>
</feature>
<evidence type="ECO:0000313" key="10">
    <source>
        <dbReference type="Proteomes" id="UP000186143"/>
    </source>
</evidence>
<dbReference type="Proteomes" id="UP000186143">
    <property type="component" value="Unassembled WGS sequence"/>
</dbReference>
<keyword evidence="6 7" id="KW-0472">Membrane</keyword>
<protein>
    <submittedName>
        <fullName evidence="9">Diguanylate cyclase</fullName>
    </submittedName>
</protein>
<dbReference type="PANTHER" id="PTHR43386:SF25">
    <property type="entry name" value="PEPTIDE ABC TRANSPORTER PERMEASE PROTEIN"/>
    <property type="match status" value="1"/>
</dbReference>
<evidence type="ECO:0000256" key="5">
    <source>
        <dbReference type="ARBA" id="ARBA00022989"/>
    </source>
</evidence>
<dbReference type="CDD" id="cd06261">
    <property type="entry name" value="TM_PBP2"/>
    <property type="match status" value="1"/>
</dbReference>
<feature type="transmembrane region" description="Helical" evidence="7">
    <location>
        <begin position="203"/>
        <end position="229"/>
    </location>
</feature>